<proteinExistence type="predicted"/>
<accession>A0A9N9I702</accession>
<dbReference type="AlphaFoldDB" id="A0A9N9I702"/>
<dbReference type="Gene3D" id="3.40.1350.10">
    <property type="match status" value="1"/>
</dbReference>
<name>A0A9N9I702_9GLOM</name>
<dbReference type="Proteomes" id="UP000789759">
    <property type="component" value="Unassembled WGS sequence"/>
</dbReference>
<gene>
    <name evidence="2" type="ORF">CPELLU_LOCUS13003</name>
</gene>
<comment type="caution">
    <text evidence="2">The sequence shown here is derived from an EMBL/GenBank/DDBJ whole genome shotgun (WGS) entry which is preliminary data.</text>
</comment>
<reference evidence="2" key="1">
    <citation type="submission" date="2021-06" db="EMBL/GenBank/DDBJ databases">
        <authorList>
            <person name="Kallberg Y."/>
            <person name="Tangrot J."/>
            <person name="Rosling A."/>
        </authorList>
    </citation>
    <scope>NUCLEOTIDE SEQUENCE</scope>
    <source>
        <strain evidence="2">FL966</strain>
    </source>
</reference>
<feature type="coiled-coil region" evidence="1">
    <location>
        <begin position="330"/>
        <end position="414"/>
    </location>
</feature>
<keyword evidence="1" id="KW-0175">Coiled coil</keyword>
<dbReference type="GO" id="GO:0003676">
    <property type="term" value="F:nucleic acid binding"/>
    <property type="evidence" value="ECO:0007669"/>
    <property type="project" value="InterPro"/>
</dbReference>
<organism evidence="2 3">
    <name type="scientific">Cetraspora pellucida</name>
    <dbReference type="NCBI Taxonomy" id="1433469"/>
    <lineage>
        <taxon>Eukaryota</taxon>
        <taxon>Fungi</taxon>
        <taxon>Fungi incertae sedis</taxon>
        <taxon>Mucoromycota</taxon>
        <taxon>Glomeromycotina</taxon>
        <taxon>Glomeromycetes</taxon>
        <taxon>Diversisporales</taxon>
        <taxon>Gigasporaceae</taxon>
        <taxon>Cetraspora</taxon>
    </lineage>
</organism>
<evidence type="ECO:0000313" key="3">
    <source>
        <dbReference type="Proteomes" id="UP000789759"/>
    </source>
</evidence>
<protein>
    <submittedName>
        <fullName evidence="2">21223_t:CDS:1</fullName>
    </submittedName>
</protein>
<sequence>MPKQSKKLDPTNPNVGIVEQPAVVPEITDEYKSESEDGQEMFLSNDRIKEIKIWLENSKNYTISGVFNRLHSDLTALVKEKDYQGKNNEKLRNDVNSMIEQNQEYVEILDDSLELCKTILNNLEIKGIPNSYQKYFNDNEHPECVNTIIDDIQNNIQNEYFKKVDEFYREEGHMFLYNNEKAQEFTSLLSQLMTCSVNNFLQELKDLITKLKTDYFYEISHLIILVENRIIACINTTFISFSKEAYYTLPDDCVDIHGQYQLLNFLIQCKFKNPNYTIYVSEIREFLNMLNRRDNNSFIGFFVSNVELSSHALNELNSSNIKNRICVCSYHEIVDKIKEYAKILKNQQEELEKNEDDKKRKFIELECENKSLSEKYEISIKKLREENEELKKKINIIENQNKEITEKLEIQSQEFNKKLDLILNKLA</sequence>
<evidence type="ECO:0000256" key="1">
    <source>
        <dbReference type="SAM" id="Coils"/>
    </source>
</evidence>
<dbReference type="EMBL" id="CAJVQA010013246">
    <property type="protein sequence ID" value="CAG8722812.1"/>
    <property type="molecule type" value="Genomic_DNA"/>
</dbReference>
<evidence type="ECO:0000313" key="2">
    <source>
        <dbReference type="EMBL" id="CAG8722812.1"/>
    </source>
</evidence>
<keyword evidence="3" id="KW-1185">Reference proteome</keyword>
<dbReference type="InterPro" id="IPR011856">
    <property type="entry name" value="tRNA_endonuc-like_dom_sf"/>
</dbReference>